<comment type="caution">
    <text evidence="1">The sequence shown here is derived from an EMBL/GenBank/DDBJ whole genome shotgun (WGS) entry which is preliminary data.</text>
</comment>
<accession>A0A2N3X047</accession>
<protein>
    <submittedName>
        <fullName evidence="1">Uncharacterized protein (DUF885 family)</fullName>
    </submittedName>
</protein>
<keyword evidence="2" id="KW-1185">Reference proteome</keyword>
<dbReference type="PANTHER" id="PTHR33361">
    <property type="entry name" value="GLR0591 PROTEIN"/>
    <property type="match status" value="1"/>
</dbReference>
<dbReference type="Proteomes" id="UP000233750">
    <property type="component" value="Unassembled WGS sequence"/>
</dbReference>
<sequence>MTRDDRAASSGKDATVVDSRAVTSAFTFARMTRHSDPAHPLADELWAHLRRTRPQFALQAGEPVIQLPRGTHEEASEAAALGRRLLAGLGSRSDADTSTAAVVREVAATLASGDEDYWWSFPVAPYQTYEWTLFGQQVFRPFTFATGDDVRRYLSLASDFTRAVKAARAKLAGQAERGIQLPRPALPGFRTAVRAHRAAASEFLRPAESRVAGLDAAARGGLVDGVDRLIADELLPAFDAVLAYLDGPGADSAVEGIGLGQYRGGAEAYGRLVRQYATYPIEPADVHELGLAAVEQLTGQLAEIRREAGFEGDETAYRARLAADPRFHARGPEDVAATYRRHIAAIEPLLGQWFRVQPRAEYGVQRLDPELEAGMTFGYYEPPIATNPVGRYRFNGSGLADRAQISAAALIFHELVPGHHFHLARQAEDDTLHPLQAQGAADAFGAYTEGWAEYAASLGFEMGLFDDPWDRYGACLHQRFVAQRLVVDTGINLLGWSEDKARAYMSSVTMESPAQVESEILRYGTDLPAQSLSYRLGFEKFWQLRRTAEREMRDRFDVREFHETVLGHGSLPLTAVERNVHTYLSR</sequence>
<dbReference type="AlphaFoldDB" id="A0A2N3X047"/>
<proteinExistence type="predicted"/>
<evidence type="ECO:0000313" key="2">
    <source>
        <dbReference type="Proteomes" id="UP000233750"/>
    </source>
</evidence>
<gene>
    <name evidence="1" type="ORF">ATK30_0461</name>
</gene>
<dbReference type="Pfam" id="PF05960">
    <property type="entry name" value="DUF885"/>
    <property type="match status" value="1"/>
</dbReference>
<organism evidence="1 2">
    <name type="scientific">Amycolatopsis echigonensis</name>
    <dbReference type="NCBI Taxonomy" id="2576905"/>
    <lineage>
        <taxon>Bacteria</taxon>
        <taxon>Bacillati</taxon>
        <taxon>Actinomycetota</taxon>
        <taxon>Actinomycetes</taxon>
        <taxon>Pseudonocardiales</taxon>
        <taxon>Pseudonocardiaceae</taxon>
        <taxon>Amycolatopsis</taxon>
    </lineage>
</organism>
<reference evidence="1 2" key="1">
    <citation type="submission" date="2017-12" db="EMBL/GenBank/DDBJ databases">
        <title>Sequencing the genomes of 1000 Actinobacteria strains.</title>
        <authorList>
            <person name="Klenk H.-P."/>
        </authorList>
    </citation>
    <scope>NUCLEOTIDE SEQUENCE [LARGE SCALE GENOMIC DNA]</scope>
    <source>
        <strain evidence="1 2">DSM 45165</strain>
    </source>
</reference>
<dbReference type="EMBL" id="PJMY01000002">
    <property type="protein sequence ID" value="PKV99487.1"/>
    <property type="molecule type" value="Genomic_DNA"/>
</dbReference>
<dbReference type="PANTHER" id="PTHR33361:SF2">
    <property type="entry name" value="DUF885 DOMAIN-CONTAINING PROTEIN"/>
    <property type="match status" value="1"/>
</dbReference>
<evidence type="ECO:0000313" key="1">
    <source>
        <dbReference type="EMBL" id="PKV99487.1"/>
    </source>
</evidence>
<dbReference type="InterPro" id="IPR010281">
    <property type="entry name" value="DUF885"/>
</dbReference>
<name>A0A2N3X047_9PSEU</name>